<feature type="domain" description="tRNA(Ile)-lysidine/2-thiocytidine synthase N-terminal" evidence="2">
    <location>
        <begin position="24"/>
        <end position="190"/>
    </location>
</feature>
<accession>A0ABR9ZQR1</accession>
<protein>
    <submittedName>
        <fullName evidence="3">tRNA 2-thiocytidine biosynthesis protein TtcA</fullName>
    </submittedName>
</protein>
<dbReference type="Gene3D" id="3.40.50.620">
    <property type="entry name" value="HUPs"/>
    <property type="match status" value="1"/>
</dbReference>
<dbReference type="PIRSF" id="PIRSF004976">
    <property type="entry name" value="ATPase_YdaO"/>
    <property type="match status" value="1"/>
</dbReference>
<keyword evidence="1" id="KW-0808">Transferase</keyword>
<dbReference type="InterPro" id="IPR014729">
    <property type="entry name" value="Rossmann-like_a/b/a_fold"/>
</dbReference>
<name>A0ABR9ZQR1_9FIRM</name>
<dbReference type="InterPro" id="IPR011063">
    <property type="entry name" value="TilS/TtcA_N"/>
</dbReference>
<proteinExistence type="predicted"/>
<dbReference type="CDD" id="cd24138">
    <property type="entry name" value="TtcA-like"/>
    <property type="match status" value="1"/>
</dbReference>
<evidence type="ECO:0000256" key="1">
    <source>
        <dbReference type="ARBA" id="ARBA00022679"/>
    </source>
</evidence>
<organism evidence="3 4">
    <name type="scientific">Fusibacter ferrireducens</name>
    <dbReference type="NCBI Taxonomy" id="2785058"/>
    <lineage>
        <taxon>Bacteria</taxon>
        <taxon>Bacillati</taxon>
        <taxon>Bacillota</taxon>
        <taxon>Clostridia</taxon>
        <taxon>Eubacteriales</taxon>
        <taxon>Eubacteriales Family XII. Incertae Sedis</taxon>
        <taxon>Fusibacter</taxon>
    </lineage>
</organism>
<dbReference type="PANTHER" id="PTHR43686:SF1">
    <property type="entry name" value="AMINOTRAN_5 DOMAIN-CONTAINING PROTEIN"/>
    <property type="match status" value="1"/>
</dbReference>
<keyword evidence="4" id="KW-1185">Reference proteome</keyword>
<sequence>MKSLSGAMRKTIETYGLIAEGDRVAVGLSGGKDSMALLRLLKRYQSFSPFKFHLEALTVDMGFNNFDLEAAKAFCLELDVPYTIIKTDIAKVVFEIRYEKNPCALCANMRRGALAQAMIERNLNVLALGHHADDALSTLFLNMLYSGKMNTLEYKSYLSRTNIHVIRPFLDASEAQIVGTIHSENIPVLKSPCPMDKHTKREEVADMLKALYKEVPNSRKNLLTAMRNENQCNLFVTKALSK</sequence>
<dbReference type="EMBL" id="JADKNH010000003">
    <property type="protein sequence ID" value="MBF4692788.1"/>
    <property type="molecule type" value="Genomic_DNA"/>
</dbReference>
<evidence type="ECO:0000259" key="2">
    <source>
        <dbReference type="Pfam" id="PF01171"/>
    </source>
</evidence>
<evidence type="ECO:0000313" key="3">
    <source>
        <dbReference type="EMBL" id="MBF4692788.1"/>
    </source>
</evidence>
<evidence type="ECO:0000313" key="4">
    <source>
        <dbReference type="Proteomes" id="UP000614200"/>
    </source>
</evidence>
<comment type="caution">
    <text evidence="3">The sequence shown here is derived from an EMBL/GenBank/DDBJ whole genome shotgun (WGS) entry which is preliminary data.</text>
</comment>
<dbReference type="RefSeq" id="WP_194701024.1">
    <property type="nucleotide sequence ID" value="NZ_JADKNH010000003.1"/>
</dbReference>
<dbReference type="Proteomes" id="UP000614200">
    <property type="component" value="Unassembled WGS sequence"/>
</dbReference>
<reference evidence="3 4" key="1">
    <citation type="submission" date="2020-11" db="EMBL/GenBank/DDBJ databases">
        <title>Fusibacter basophilias sp. nov.</title>
        <authorList>
            <person name="Qiu D."/>
        </authorList>
    </citation>
    <scope>NUCLEOTIDE SEQUENCE [LARGE SCALE GENOMIC DNA]</scope>
    <source>
        <strain evidence="3 4">Q10-2</strain>
    </source>
</reference>
<dbReference type="PANTHER" id="PTHR43686">
    <property type="entry name" value="SULFURTRANSFERASE-RELATED"/>
    <property type="match status" value="1"/>
</dbReference>
<gene>
    <name evidence="3" type="ORF">ISU02_06640</name>
</gene>
<dbReference type="InterPro" id="IPR035107">
    <property type="entry name" value="tRNA_thiolation_TtcA_Ctu1"/>
</dbReference>
<dbReference type="Pfam" id="PF01171">
    <property type="entry name" value="ATP_bind_3"/>
    <property type="match status" value="1"/>
</dbReference>
<dbReference type="SUPFAM" id="SSF52402">
    <property type="entry name" value="Adenine nucleotide alpha hydrolases-like"/>
    <property type="match status" value="1"/>
</dbReference>